<gene>
    <name evidence="2" type="ORF">GKIL_2183</name>
</gene>
<dbReference type="STRING" id="1183438.GKIL_2183"/>
<evidence type="ECO:0000313" key="3">
    <source>
        <dbReference type="Proteomes" id="UP000017396"/>
    </source>
</evidence>
<dbReference type="SUPFAM" id="SSF82153">
    <property type="entry name" value="FAS1 domain"/>
    <property type="match status" value="1"/>
</dbReference>
<dbReference type="InterPro" id="IPR000782">
    <property type="entry name" value="FAS1_domain"/>
</dbReference>
<accession>U5QLF8</accession>
<keyword evidence="3" id="KW-1185">Reference proteome</keyword>
<sequence>MADIVDTAIGAGFKTLAKALQAAELVHTLKEHGPYTVFAPTDEAFSRLPAGKLETLLAPENKETLSQLLLHHVVRGVLRSTDLTTGDIQSLVSSDLHVTVSSGVVVNDAKVVQADVQADNGIIHAIDRVLLYPN</sequence>
<dbReference type="Proteomes" id="UP000017396">
    <property type="component" value="Chromosome"/>
</dbReference>
<protein>
    <submittedName>
        <fullName evidence="2">Beta-Ig-H3/fasciclin</fullName>
    </submittedName>
</protein>
<dbReference type="PANTHER" id="PTHR10900">
    <property type="entry name" value="PERIOSTIN-RELATED"/>
    <property type="match status" value="1"/>
</dbReference>
<dbReference type="InterPro" id="IPR036378">
    <property type="entry name" value="FAS1_dom_sf"/>
</dbReference>
<dbReference type="OrthoDB" id="9800666at2"/>
<dbReference type="FunFam" id="2.30.180.10:FF:000032">
    <property type="entry name" value="Fasciclin domain-containing protein, putative"/>
    <property type="match status" value="1"/>
</dbReference>
<dbReference type="SMART" id="SM00554">
    <property type="entry name" value="FAS1"/>
    <property type="match status" value="1"/>
</dbReference>
<proteinExistence type="predicted"/>
<evidence type="ECO:0000259" key="1">
    <source>
        <dbReference type="PROSITE" id="PS50213"/>
    </source>
</evidence>
<dbReference type="HOGENOM" id="CLU_031281_4_2_3"/>
<dbReference type="eggNOG" id="COG2335">
    <property type="taxonomic scope" value="Bacteria"/>
</dbReference>
<dbReference type="KEGG" id="glj:GKIL_2183"/>
<dbReference type="RefSeq" id="WP_023173580.1">
    <property type="nucleotide sequence ID" value="NC_022600.1"/>
</dbReference>
<organism evidence="2 3">
    <name type="scientific">Gloeobacter kilaueensis (strain ATCC BAA-2537 / CCAP 1431/1 / ULC 316 / JS1)</name>
    <dbReference type="NCBI Taxonomy" id="1183438"/>
    <lineage>
        <taxon>Bacteria</taxon>
        <taxon>Bacillati</taxon>
        <taxon>Cyanobacteriota</taxon>
        <taxon>Cyanophyceae</taxon>
        <taxon>Gloeobacterales</taxon>
        <taxon>Gloeobacteraceae</taxon>
        <taxon>Gloeobacter</taxon>
    </lineage>
</organism>
<name>U5QLF8_GLOK1</name>
<dbReference type="Gene3D" id="2.30.180.10">
    <property type="entry name" value="FAS1 domain"/>
    <property type="match status" value="1"/>
</dbReference>
<dbReference type="AlphaFoldDB" id="U5QLF8"/>
<dbReference type="PROSITE" id="PS50213">
    <property type="entry name" value="FAS1"/>
    <property type="match status" value="1"/>
</dbReference>
<evidence type="ECO:0000313" key="2">
    <source>
        <dbReference type="EMBL" id="AGY58429.1"/>
    </source>
</evidence>
<dbReference type="InterPro" id="IPR050904">
    <property type="entry name" value="Adhesion/Biosynth-related"/>
</dbReference>
<feature type="domain" description="FAS1" evidence="1">
    <location>
        <begin position="1"/>
        <end position="130"/>
    </location>
</feature>
<reference evidence="2 3" key="1">
    <citation type="journal article" date="2013" name="PLoS ONE">
        <title>Cultivation and Complete Genome Sequencing of Gloeobacter kilaueensis sp. nov., from a Lava Cave in Kilauea Caldera, Hawai'i.</title>
        <authorList>
            <person name="Saw J.H."/>
            <person name="Schatz M."/>
            <person name="Brown M.V."/>
            <person name="Kunkel D.D."/>
            <person name="Foster J.S."/>
            <person name="Shick H."/>
            <person name="Christensen S."/>
            <person name="Hou S."/>
            <person name="Wan X."/>
            <person name="Donachie S.P."/>
        </authorList>
    </citation>
    <scope>NUCLEOTIDE SEQUENCE [LARGE SCALE GENOMIC DNA]</scope>
    <source>
        <strain evidence="3">JS</strain>
    </source>
</reference>
<dbReference type="EMBL" id="CP003587">
    <property type="protein sequence ID" value="AGY58429.1"/>
    <property type="molecule type" value="Genomic_DNA"/>
</dbReference>
<dbReference type="PANTHER" id="PTHR10900:SF77">
    <property type="entry name" value="FI19380P1"/>
    <property type="match status" value="1"/>
</dbReference>
<dbReference type="Pfam" id="PF02469">
    <property type="entry name" value="Fasciclin"/>
    <property type="match status" value="1"/>
</dbReference>